<reference evidence="4 5" key="1">
    <citation type="submission" date="2020-07" db="EMBL/GenBank/DDBJ databases">
        <title>Draft whole-genome sequence of Heliobacterium chlorum DSM 3682, type strain.</title>
        <authorList>
            <person name="Kyndt J.A."/>
            <person name="Meyer T.E."/>
            <person name="Imhoff J.F."/>
        </authorList>
    </citation>
    <scope>NUCLEOTIDE SEQUENCE [LARGE SCALE GENOMIC DNA]</scope>
    <source>
        <strain evidence="4 5">DSM 3682</strain>
    </source>
</reference>
<evidence type="ECO:0000259" key="3">
    <source>
        <dbReference type="PROSITE" id="PS51677"/>
    </source>
</evidence>
<dbReference type="PROSITE" id="PS51677">
    <property type="entry name" value="NODB"/>
    <property type="match status" value="1"/>
</dbReference>
<keyword evidence="2" id="KW-1133">Transmembrane helix</keyword>
<keyword evidence="5" id="KW-1185">Reference proteome</keyword>
<dbReference type="RefSeq" id="WP_188038572.1">
    <property type="nucleotide sequence ID" value="NZ_JACVHF010000001.1"/>
</dbReference>
<dbReference type="InterPro" id="IPR011330">
    <property type="entry name" value="Glyco_hydro/deAcase_b/a-brl"/>
</dbReference>
<feature type="transmembrane region" description="Helical" evidence="2">
    <location>
        <begin position="36"/>
        <end position="56"/>
    </location>
</feature>
<accession>A0ABR7SY51</accession>
<dbReference type="PANTHER" id="PTHR10587">
    <property type="entry name" value="GLYCOSYL TRANSFERASE-RELATED"/>
    <property type="match status" value="1"/>
</dbReference>
<dbReference type="SUPFAM" id="SSF88713">
    <property type="entry name" value="Glycoside hydrolase/deacetylase"/>
    <property type="match status" value="1"/>
</dbReference>
<dbReference type="InterPro" id="IPR050248">
    <property type="entry name" value="Polysacc_deacetylase_ArnD"/>
</dbReference>
<dbReference type="Gene3D" id="3.20.20.370">
    <property type="entry name" value="Glycoside hydrolase/deacetylase"/>
    <property type="match status" value="1"/>
</dbReference>
<dbReference type="PANTHER" id="PTHR10587:SF125">
    <property type="entry name" value="POLYSACCHARIDE DEACETYLASE YHEN-RELATED"/>
    <property type="match status" value="1"/>
</dbReference>
<organism evidence="4 5">
    <name type="scientific">Heliobacterium chlorum</name>
    <dbReference type="NCBI Taxonomy" id="2698"/>
    <lineage>
        <taxon>Bacteria</taxon>
        <taxon>Bacillati</taxon>
        <taxon>Bacillota</taxon>
        <taxon>Clostridia</taxon>
        <taxon>Eubacteriales</taxon>
        <taxon>Heliobacteriaceae</taxon>
        <taxon>Heliobacterium</taxon>
    </lineage>
</organism>
<evidence type="ECO:0000313" key="4">
    <source>
        <dbReference type="EMBL" id="MBC9783464.1"/>
    </source>
</evidence>
<evidence type="ECO:0000256" key="1">
    <source>
        <dbReference type="SAM" id="MobiDB-lite"/>
    </source>
</evidence>
<keyword evidence="2" id="KW-0812">Transmembrane</keyword>
<sequence>MEREPLLSEEAKEQRGSGQEKEQNRYKQLLKRFQQIQPILLTLMILAIIGLSVFLVNEKMNVQRLQSSNSDFRKQIQALQVHDNLVIEKMQRIYRENENFQLRYGPIPARGGNADYPMKPKTVYLTFDDGPSEITPAILDVLAQHNVKATFFVTGNETPFGKEMYRRIVKEGHAIGNHTFSHKYGLIYASGDRFMDEVKRLDGLIAQETGVHTDILRFPGGSNFNGTLGIDFMRQLSRRCIDEGYDYFDWNVDSKDSEKPVQSKETITSSVKEQVSNKNTAVILFHDLSAKKTTVEALPEIIEHLKSQGFTFEVLRKGAYSVKFI</sequence>
<evidence type="ECO:0000313" key="5">
    <source>
        <dbReference type="Proteomes" id="UP000617402"/>
    </source>
</evidence>
<dbReference type="InterPro" id="IPR002509">
    <property type="entry name" value="NODB_dom"/>
</dbReference>
<gene>
    <name evidence="4" type="ORF">H1S01_02915</name>
</gene>
<dbReference type="EMBL" id="JACVHF010000001">
    <property type="protein sequence ID" value="MBC9783464.1"/>
    <property type="molecule type" value="Genomic_DNA"/>
</dbReference>
<evidence type="ECO:0000256" key="2">
    <source>
        <dbReference type="SAM" id="Phobius"/>
    </source>
</evidence>
<feature type="domain" description="NodB homology" evidence="3">
    <location>
        <begin position="121"/>
        <end position="313"/>
    </location>
</feature>
<dbReference type="Pfam" id="PF01522">
    <property type="entry name" value="Polysacc_deac_1"/>
    <property type="match status" value="1"/>
</dbReference>
<dbReference type="CDD" id="cd10944">
    <property type="entry name" value="CE4_SmPgdA_like"/>
    <property type="match status" value="1"/>
</dbReference>
<dbReference type="Proteomes" id="UP000617402">
    <property type="component" value="Unassembled WGS sequence"/>
</dbReference>
<protein>
    <submittedName>
        <fullName evidence="4">Polysaccharide deacetylase</fullName>
    </submittedName>
</protein>
<proteinExistence type="predicted"/>
<keyword evidence="2" id="KW-0472">Membrane</keyword>
<comment type="caution">
    <text evidence="4">The sequence shown here is derived from an EMBL/GenBank/DDBJ whole genome shotgun (WGS) entry which is preliminary data.</text>
</comment>
<name>A0ABR7SY51_HELCL</name>
<feature type="region of interest" description="Disordered" evidence="1">
    <location>
        <begin position="1"/>
        <end position="22"/>
    </location>
</feature>